<organism evidence="4 5">
    <name type="scientific">Rhynchospora tenuis</name>
    <dbReference type="NCBI Taxonomy" id="198213"/>
    <lineage>
        <taxon>Eukaryota</taxon>
        <taxon>Viridiplantae</taxon>
        <taxon>Streptophyta</taxon>
        <taxon>Embryophyta</taxon>
        <taxon>Tracheophyta</taxon>
        <taxon>Spermatophyta</taxon>
        <taxon>Magnoliopsida</taxon>
        <taxon>Liliopsida</taxon>
        <taxon>Poales</taxon>
        <taxon>Cyperaceae</taxon>
        <taxon>Cyperoideae</taxon>
        <taxon>Rhynchosporeae</taxon>
        <taxon>Rhynchospora</taxon>
    </lineage>
</organism>
<sequence length="137" mass="15599">MRTLEILESSFMVPSEDTPREGLVLSNLDRVALRRHMCAIFLYKNTEGAKDFFSVEVLKSSLAKTLVLFYPLAGRHRVRHDGRDQIDCNGEGVLFVVARLDRTADSIQFEPMSPELRELFIPEETPSSSLIQMLQVN</sequence>
<evidence type="ECO:0000313" key="4">
    <source>
        <dbReference type="EMBL" id="KAJ3684679.1"/>
    </source>
</evidence>
<evidence type="ECO:0000313" key="5">
    <source>
        <dbReference type="Proteomes" id="UP001210211"/>
    </source>
</evidence>
<accession>A0AAD5WA74</accession>
<dbReference type="Gene3D" id="3.30.559.10">
    <property type="entry name" value="Chloramphenicol acetyltransferase-like domain"/>
    <property type="match status" value="1"/>
</dbReference>
<dbReference type="InterPro" id="IPR023213">
    <property type="entry name" value="CAT-like_dom_sf"/>
</dbReference>
<evidence type="ECO:0000256" key="1">
    <source>
        <dbReference type="ARBA" id="ARBA00009861"/>
    </source>
</evidence>
<dbReference type="PANTHER" id="PTHR31642:SF138">
    <property type="entry name" value="PUTRESCINE HYDROXYCINNAMOYLTRANSFERASE 1"/>
    <property type="match status" value="1"/>
</dbReference>
<protein>
    <submittedName>
        <fullName evidence="4">Uncharacterized protein</fullName>
    </submittedName>
</protein>
<gene>
    <name evidence="4" type="ORF">LUZ61_013843</name>
</gene>
<evidence type="ECO:0000256" key="3">
    <source>
        <dbReference type="ARBA" id="ARBA00023315"/>
    </source>
</evidence>
<dbReference type="PANTHER" id="PTHR31642">
    <property type="entry name" value="TRICHOTHECENE 3-O-ACETYLTRANSFERASE"/>
    <property type="match status" value="1"/>
</dbReference>
<dbReference type="Proteomes" id="UP001210211">
    <property type="component" value="Unassembled WGS sequence"/>
</dbReference>
<keyword evidence="3" id="KW-0012">Acyltransferase</keyword>
<keyword evidence="2" id="KW-0808">Transferase</keyword>
<dbReference type="EMBL" id="JAMRDG010000002">
    <property type="protein sequence ID" value="KAJ3684679.1"/>
    <property type="molecule type" value="Genomic_DNA"/>
</dbReference>
<dbReference type="InterPro" id="IPR050317">
    <property type="entry name" value="Plant_Fungal_Acyltransferase"/>
</dbReference>
<dbReference type="GO" id="GO:0016747">
    <property type="term" value="F:acyltransferase activity, transferring groups other than amino-acyl groups"/>
    <property type="evidence" value="ECO:0007669"/>
    <property type="project" value="TreeGrafter"/>
</dbReference>
<name>A0AAD5WA74_9POAL</name>
<comment type="caution">
    <text evidence="4">The sequence shown here is derived from an EMBL/GenBank/DDBJ whole genome shotgun (WGS) entry which is preliminary data.</text>
</comment>
<dbReference type="Pfam" id="PF02458">
    <property type="entry name" value="Transferase"/>
    <property type="match status" value="1"/>
</dbReference>
<evidence type="ECO:0000256" key="2">
    <source>
        <dbReference type="ARBA" id="ARBA00022679"/>
    </source>
</evidence>
<comment type="similarity">
    <text evidence="1">Belongs to the plant acyltransferase family.</text>
</comment>
<proteinExistence type="inferred from homology"/>
<reference evidence="4 5" key="1">
    <citation type="journal article" date="2022" name="Cell">
        <title>Repeat-based holocentromeres influence genome architecture and karyotype evolution.</title>
        <authorList>
            <person name="Hofstatter P.G."/>
            <person name="Thangavel G."/>
            <person name="Lux T."/>
            <person name="Neumann P."/>
            <person name="Vondrak T."/>
            <person name="Novak P."/>
            <person name="Zhang M."/>
            <person name="Costa L."/>
            <person name="Castellani M."/>
            <person name="Scott A."/>
            <person name="Toegelov H."/>
            <person name="Fuchs J."/>
            <person name="Mata-Sucre Y."/>
            <person name="Dias Y."/>
            <person name="Vanzela A.L.L."/>
            <person name="Huettel B."/>
            <person name="Almeida C.C.S."/>
            <person name="Simkova H."/>
            <person name="Souza G."/>
            <person name="Pedrosa-Harand A."/>
            <person name="Macas J."/>
            <person name="Mayer K.F.X."/>
            <person name="Houben A."/>
            <person name="Marques A."/>
        </authorList>
    </citation>
    <scope>NUCLEOTIDE SEQUENCE [LARGE SCALE GENOMIC DNA]</scope>
    <source>
        <strain evidence="4">RhyTen1mFocal</strain>
    </source>
</reference>
<dbReference type="AlphaFoldDB" id="A0AAD5WA74"/>
<keyword evidence="5" id="KW-1185">Reference proteome</keyword>